<dbReference type="FunFam" id="2.60.120.260:FF:000021">
    <property type="entry name" value="Beta-galactosidase"/>
    <property type="match status" value="1"/>
</dbReference>
<dbReference type="InterPro" id="IPR026283">
    <property type="entry name" value="B-gal_1-like"/>
</dbReference>
<evidence type="ECO:0000256" key="1">
    <source>
        <dbReference type="ARBA" id="ARBA00009809"/>
    </source>
</evidence>
<keyword evidence="3 7" id="KW-0378">Hydrolase</keyword>
<dbReference type="Pfam" id="PF21317">
    <property type="entry name" value="BetaGal_ABD_1"/>
    <property type="match status" value="1"/>
</dbReference>
<reference evidence="14" key="1">
    <citation type="submission" date="2025-08" db="UniProtKB">
        <authorList>
            <consortium name="RefSeq"/>
        </authorList>
    </citation>
    <scope>IDENTIFICATION</scope>
    <source>
        <tissue evidence="14">Gonads</tissue>
    </source>
</reference>
<keyword evidence="2 9" id="KW-0732">Signal</keyword>
<evidence type="ECO:0000256" key="2">
    <source>
        <dbReference type="ARBA" id="ARBA00022729"/>
    </source>
</evidence>
<dbReference type="InterPro" id="IPR017853">
    <property type="entry name" value="GH"/>
</dbReference>
<dbReference type="Pfam" id="PF01301">
    <property type="entry name" value="Glyco_hydro_35"/>
    <property type="match status" value="1"/>
</dbReference>
<dbReference type="FunFam" id="3.20.20.80:FF:000017">
    <property type="entry name" value="Beta-galactosidase"/>
    <property type="match status" value="1"/>
</dbReference>
<dbReference type="InParanoid" id="A0A1S3IUC3"/>
<dbReference type="AlphaFoldDB" id="A0A1S3IUC3"/>
<dbReference type="InterPro" id="IPR008979">
    <property type="entry name" value="Galactose-bd-like_sf"/>
</dbReference>
<dbReference type="InterPro" id="IPR031330">
    <property type="entry name" value="Gly_Hdrlase_35_cat"/>
</dbReference>
<feature type="active site" description="Proton donor" evidence="6">
    <location>
        <position position="190"/>
    </location>
</feature>
<protein>
    <recommendedName>
        <fullName evidence="7">Beta-galactosidase</fullName>
        <ecNumber evidence="7">3.2.1.23</ecNumber>
    </recommendedName>
</protein>
<evidence type="ECO:0000256" key="7">
    <source>
        <dbReference type="RuleBase" id="RU000675"/>
    </source>
</evidence>
<feature type="signal peptide" evidence="9">
    <location>
        <begin position="1"/>
        <end position="29"/>
    </location>
</feature>
<evidence type="ECO:0000256" key="6">
    <source>
        <dbReference type="PIRSR" id="PIRSR006336-1"/>
    </source>
</evidence>
<evidence type="ECO:0000256" key="4">
    <source>
        <dbReference type="ARBA" id="ARBA00023180"/>
    </source>
</evidence>
<gene>
    <name evidence="14" type="primary">LOC106167554</name>
</gene>
<dbReference type="OrthoDB" id="1657402at2759"/>
<keyword evidence="5 7" id="KW-0326">Glycosidase</keyword>
<dbReference type="FunCoup" id="A0A1S3IUC3">
    <property type="interactions" value="887"/>
</dbReference>
<feature type="domain" description="Beta-galactosidase galactose-binding" evidence="12">
    <location>
        <begin position="551"/>
        <end position="609"/>
    </location>
</feature>
<keyword evidence="4" id="KW-0325">Glycoprotein</keyword>
<feature type="domain" description="Glycoside hydrolase 35 catalytic" evidence="10">
    <location>
        <begin position="41"/>
        <end position="359"/>
    </location>
</feature>
<feature type="domain" description="Beta-galactosidase 1-like first all-beta" evidence="11">
    <location>
        <begin position="406"/>
        <end position="517"/>
    </location>
</feature>
<dbReference type="RefSeq" id="XP_013401807.1">
    <property type="nucleotide sequence ID" value="XM_013546353.1"/>
</dbReference>
<dbReference type="GO" id="GO:0005975">
    <property type="term" value="P:carbohydrate metabolic process"/>
    <property type="evidence" value="ECO:0007669"/>
    <property type="project" value="InterPro"/>
</dbReference>
<organism evidence="13 14">
    <name type="scientific">Lingula anatina</name>
    <name type="common">Brachiopod</name>
    <name type="synonym">Lingula unguis</name>
    <dbReference type="NCBI Taxonomy" id="7574"/>
    <lineage>
        <taxon>Eukaryota</taxon>
        <taxon>Metazoa</taxon>
        <taxon>Spiralia</taxon>
        <taxon>Lophotrochozoa</taxon>
        <taxon>Brachiopoda</taxon>
        <taxon>Linguliformea</taxon>
        <taxon>Lingulata</taxon>
        <taxon>Lingulida</taxon>
        <taxon>Linguloidea</taxon>
        <taxon>Lingulidae</taxon>
        <taxon>Lingula</taxon>
    </lineage>
</organism>
<evidence type="ECO:0000259" key="11">
    <source>
        <dbReference type="Pfam" id="PF21317"/>
    </source>
</evidence>
<accession>A0A1S3IUC3</accession>
<dbReference type="Gene3D" id="3.20.20.80">
    <property type="entry name" value="Glycosidases"/>
    <property type="match status" value="1"/>
</dbReference>
<dbReference type="PANTHER" id="PTHR23421">
    <property type="entry name" value="BETA-GALACTOSIDASE RELATED"/>
    <property type="match status" value="1"/>
</dbReference>
<dbReference type="GO" id="GO:0004565">
    <property type="term" value="F:beta-galactosidase activity"/>
    <property type="evidence" value="ECO:0007669"/>
    <property type="project" value="UniProtKB-EC"/>
</dbReference>
<dbReference type="Pfam" id="PF21467">
    <property type="entry name" value="BetaGal_gal-bd"/>
    <property type="match status" value="1"/>
</dbReference>
<dbReference type="InterPro" id="IPR048912">
    <property type="entry name" value="BetaGal1-like_ABD1"/>
</dbReference>
<evidence type="ECO:0000259" key="10">
    <source>
        <dbReference type="Pfam" id="PF01301"/>
    </source>
</evidence>
<evidence type="ECO:0000256" key="9">
    <source>
        <dbReference type="SAM" id="SignalP"/>
    </source>
</evidence>
<dbReference type="GeneID" id="106167554"/>
<comment type="similarity">
    <text evidence="1 8">Belongs to the glycosyl hydrolase 35 family.</text>
</comment>
<proteinExistence type="inferred from homology"/>
<dbReference type="SUPFAM" id="SSF51445">
    <property type="entry name" value="(Trans)glycosidases"/>
    <property type="match status" value="1"/>
</dbReference>
<dbReference type="InterPro" id="IPR001944">
    <property type="entry name" value="Glycoside_Hdrlase_35"/>
</dbReference>
<keyword evidence="13" id="KW-1185">Reference proteome</keyword>
<dbReference type="PROSITE" id="PS01182">
    <property type="entry name" value="GLYCOSYL_HYDROL_F35"/>
    <property type="match status" value="1"/>
</dbReference>
<dbReference type="Proteomes" id="UP000085678">
    <property type="component" value="Unplaced"/>
</dbReference>
<dbReference type="Gene3D" id="2.60.120.260">
    <property type="entry name" value="Galactose-binding domain-like"/>
    <property type="match status" value="2"/>
</dbReference>
<dbReference type="STRING" id="7574.A0A1S3IUC3"/>
<evidence type="ECO:0000259" key="12">
    <source>
        <dbReference type="Pfam" id="PF21467"/>
    </source>
</evidence>
<dbReference type="EC" id="3.2.1.23" evidence="7"/>
<feature type="active site" description="Nucleophile" evidence="6">
    <location>
        <position position="270"/>
    </location>
</feature>
<dbReference type="PIRSF" id="PIRSF006336">
    <property type="entry name" value="B-gal"/>
    <property type="match status" value="1"/>
</dbReference>
<name>A0A1S3IUC3_LINAN</name>
<sequence length="673" mass="76138">MAAVDSCFHLVGFLYVLILTFSMQQGVAAARSFTIDYDKNTFLKDGQPFQYVSGSIHYSRVPYYYWQDRLQKMYAGGLNAIQTYVTWNTHNQEPGVFDFTGQNDIEHFLKLANDVGLAVILRLGPYVCGEWEYGGFPAWIIRKNASIITRSSDPGFIAPVDQWLSVLLPRIKPLLYVNGGPIIMVQVENEYGSYFACDYDYLRYLREKVLKYLGNDVVLFTTDGDGEGYLKCGTLESLYSTVDFGPGFNVSNVFAPMRKWEPKGPLVNSEYYTGWLDHWGSPHSHTPSATVTQYLDDLLGYGANVNMYMYEGGTNFGFMNGVNYPSFSPVPTSYDYDSPLTEAGDITEKYMDIRAVIAKHMKVPQVPIPPNTPKYAYGRVNMMLMSTVPNLLDKLTHHGPFVTRYPLTMEQVYQNYGFIYYRHVVKLDWHNAVLDVSAVRDRGYVLINSVPQGVVIRESSQTKLTITALTGQYLDILVENQGRINYGSGINNNTKGLIANVTINGLILKDWFIYPLNVSEKVLNNLDSAVQSKQSSPPKYSGVSQYITPSLFVGQIQMPNKTGFPQDTYLRTDGWFKGQAYVNGFNLGRYWPSAGPQLTLYVPKGALRPYPATNTLVLLELEYAPCSQTRNKIEVDYCFVEFVTTPVINATTVSLERREEWNRAGGFNWHDQH</sequence>
<dbReference type="InterPro" id="IPR019801">
    <property type="entry name" value="Glyco_hydro_35_CS"/>
</dbReference>
<dbReference type="SUPFAM" id="SSF49785">
    <property type="entry name" value="Galactose-binding domain-like"/>
    <property type="match status" value="1"/>
</dbReference>
<evidence type="ECO:0000256" key="3">
    <source>
        <dbReference type="ARBA" id="ARBA00022801"/>
    </source>
</evidence>
<feature type="chain" id="PRO_5010366872" description="Beta-galactosidase" evidence="9">
    <location>
        <begin position="30"/>
        <end position="673"/>
    </location>
</feature>
<evidence type="ECO:0000256" key="8">
    <source>
        <dbReference type="RuleBase" id="RU003679"/>
    </source>
</evidence>
<comment type="catalytic activity">
    <reaction evidence="7">
        <text>Hydrolysis of terminal non-reducing beta-D-galactose residues in beta-D-galactosides.</text>
        <dbReference type="EC" id="3.2.1.23"/>
    </reaction>
</comment>
<dbReference type="KEGG" id="lak:106167554"/>
<evidence type="ECO:0000313" key="13">
    <source>
        <dbReference type="Proteomes" id="UP000085678"/>
    </source>
</evidence>
<evidence type="ECO:0000256" key="5">
    <source>
        <dbReference type="ARBA" id="ARBA00023295"/>
    </source>
</evidence>
<dbReference type="PRINTS" id="PR00742">
    <property type="entry name" value="GLHYDRLASE35"/>
</dbReference>
<evidence type="ECO:0000313" key="14">
    <source>
        <dbReference type="RefSeq" id="XP_013401807.1"/>
    </source>
</evidence>
<dbReference type="InterPro" id="IPR048913">
    <property type="entry name" value="BetaGal_gal-bd"/>
</dbReference>